<dbReference type="PANTHER" id="PTHR43668">
    <property type="entry name" value="ALLANTOINASE"/>
    <property type="match status" value="1"/>
</dbReference>
<keyword evidence="6" id="KW-0665">Pyrimidine biosynthesis</keyword>
<dbReference type="AlphaFoldDB" id="A0A7C1CXD7"/>
<accession>A0A7C1CXD7</accession>
<evidence type="ECO:0000313" key="8">
    <source>
        <dbReference type="EMBL" id="HDP78291.1"/>
    </source>
</evidence>
<dbReference type="Proteomes" id="UP000886198">
    <property type="component" value="Unassembled WGS sequence"/>
</dbReference>
<proteinExistence type="inferred from homology"/>
<comment type="cofactor">
    <cofactor evidence="1">
        <name>Zn(2+)</name>
        <dbReference type="ChEBI" id="CHEBI:29105"/>
    </cofactor>
</comment>
<protein>
    <recommendedName>
        <fullName evidence="7">Dihydroorotase catalytic domain-containing protein</fullName>
    </recommendedName>
</protein>
<dbReference type="Gene3D" id="2.30.40.10">
    <property type="entry name" value="Urease, subunit C, domain 1"/>
    <property type="match status" value="1"/>
</dbReference>
<comment type="similarity">
    <text evidence="3">Belongs to the metallo-dependent hydrolases superfamily. DHOase family. Class I DHOase subfamily.</text>
</comment>
<reference evidence="8" key="1">
    <citation type="journal article" date="2020" name="mSystems">
        <title>Genome- and Community-Level Interaction Insights into Carbon Utilization and Element Cycling Functions of Hydrothermarchaeota in Hydrothermal Sediment.</title>
        <authorList>
            <person name="Zhou Z."/>
            <person name="Liu Y."/>
            <person name="Xu W."/>
            <person name="Pan J."/>
            <person name="Luo Z.H."/>
            <person name="Li M."/>
        </authorList>
    </citation>
    <scope>NUCLEOTIDE SEQUENCE [LARGE SCALE GENOMIC DNA]</scope>
    <source>
        <strain evidence="8">SpSt-1179</strain>
    </source>
</reference>
<dbReference type="Pfam" id="PF12890">
    <property type="entry name" value="DHOase"/>
    <property type="match status" value="1"/>
</dbReference>
<dbReference type="InterPro" id="IPR002195">
    <property type="entry name" value="Dihydroorotase_CS"/>
</dbReference>
<dbReference type="SUPFAM" id="SSF51556">
    <property type="entry name" value="Metallo-dependent hydrolases"/>
    <property type="match status" value="1"/>
</dbReference>
<dbReference type="GO" id="GO:0046872">
    <property type="term" value="F:metal ion binding"/>
    <property type="evidence" value="ECO:0007669"/>
    <property type="project" value="UniProtKB-KW"/>
</dbReference>
<comment type="caution">
    <text evidence="8">The sequence shown here is derived from an EMBL/GenBank/DDBJ whole genome shotgun (WGS) entry which is preliminary data.</text>
</comment>
<dbReference type="PROSITE" id="PS00482">
    <property type="entry name" value="DIHYDROOROTASE_1"/>
    <property type="match status" value="1"/>
</dbReference>
<evidence type="ECO:0000256" key="4">
    <source>
        <dbReference type="ARBA" id="ARBA00022723"/>
    </source>
</evidence>
<dbReference type="GO" id="GO:0006145">
    <property type="term" value="P:purine nucleobase catabolic process"/>
    <property type="evidence" value="ECO:0007669"/>
    <property type="project" value="TreeGrafter"/>
</dbReference>
<feature type="non-terminal residue" evidence="8">
    <location>
        <position position="259"/>
    </location>
</feature>
<dbReference type="GO" id="GO:0004038">
    <property type="term" value="F:allantoinase activity"/>
    <property type="evidence" value="ECO:0007669"/>
    <property type="project" value="TreeGrafter"/>
</dbReference>
<dbReference type="PANTHER" id="PTHR43668:SF2">
    <property type="entry name" value="ALLANTOINASE"/>
    <property type="match status" value="1"/>
</dbReference>
<dbReference type="InterPro" id="IPR050138">
    <property type="entry name" value="DHOase/Allantoinase_Hydrolase"/>
</dbReference>
<evidence type="ECO:0000256" key="3">
    <source>
        <dbReference type="ARBA" id="ARBA00010286"/>
    </source>
</evidence>
<dbReference type="InterPro" id="IPR011059">
    <property type="entry name" value="Metal-dep_hydrolase_composite"/>
</dbReference>
<dbReference type="SUPFAM" id="SSF51338">
    <property type="entry name" value="Composite domain of metallo-dependent hydrolases"/>
    <property type="match status" value="1"/>
</dbReference>
<sequence length="259" mass="29044">MLLIRNSNLVDWRRSSRTTYDILIDDGVIKKIDTRIDCSDADIIEAKGLVAIPGIVDPHVHLRQPGYEWKETVESGVLAATSGGVTSLCAMPNVMPCPDSVENYHYVRSFQSDTVIRVLQSCSINQNLSGRRNNWKELYEAGSIVFTNDGLPVDRNSDMAAVLWFSKETGVLVAEHPEIPEFDKSLGNTENAVICRDVILNERIGGRLHLQHISLASSTDFLKLAREKKIRFTIETCPHYFIETSEGLSDGFYEVYPPI</sequence>
<keyword evidence="4" id="KW-0479">Metal-binding</keyword>
<evidence type="ECO:0000256" key="1">
    <source>
        <dbReference type="ARBA" id="ARBA00001947"/>
    </source>
</evidence>
<keyword evidence="5" id="KW-0378">Hydrolase</keyword>
<dbReference type="InterPro" id="IPR024403">
    <property type="entry name" value="DHOase_cat"/>
</dbReference>
<dbReference type="InterPro" id="IPR032466">
    <property type="entry name" value="Metal_Hydrolase"/>
</dbReference>
<evidence type="ECO:0000256" key="6">
    <source>
        <dbReference type="ARBA" id="ARBA00022975"/>
    </source>
</evidence>
<dbReference type="EMBL" id="DSBT01000263">
    <property type="protein sequence ID" value="HDP78291.1"/>
    <property type="molecule type" value="Genomic_DNA"/>
</dbReference>
<dbReference type="GO" id="GO:0005737">
    <property type="term" value="C:cytoplasm"/>
    <property type="evidence" value="ECO:0007669"/>
    <property type="project" value="TreeGrafter"/>
</dbReference>
<dbReference type="Gene3D" id="3.20.20.140">
    <property type="entry name" value="Metal-dependent hydrolases"/>
    <property type="match status" value="1"/>
</dbReference>
<organism evidence="8">
    <name type="scientific">Mesotoga infera</name>
    <dbReference type="NCBI Taxonomy" id="1236046"/>
    <lineage>
        <taxon>Bacteria</taxon>
        <taxon>Thermotogati</taxon>
        <taxon>Thermotogota</taxon>
        <taxon>Thermotogae</taxon>
        <taxon>Kosmotogales</taxon>
        <taxon>Kosmotogaceae</taxon>
        <taxon>Mesotoga</taxon>
    </lineage>
</organism>
<evidence type="ECO:0000256" key="5">
    <source>
        <dbReference type="ARBA" id="ARBA00022801"/>
    </source>
</evidence>
<comment type="function">
    <text evidence="2">Catalyzes the reversible cyclization of carbamoyl aspartate to dihydroorotate.</text>
</comment>
<gene>
    <name evidence="8" type="ORF">ENN47_08950</name>
</gene>
<evidence type="ECO:0000259" key="7">
    <source>
        <dbReference type="Pfam" id="PF12890"/>
    </source>
</evidence>
<feature type="domain" description="Dihydroorotase catalytic" evidence="7">
    <location>
        <begin position="50"/>
        <end position="159"/>
    </location>
</feature>
<evidence type="ECO:0000256" key="2">
    <source>
        <dbReference type="ARBA" id="ARBA00002368"/>
    </source>
</evidence>
<name>A0A7C1CXD7_9BACT</name>